<dbReference type="Pfam" id="PF00856">
    <property type="entry name" value="SET"/>
    <property type="match status" value="1"/>
</dbReference>
<comment type="caution">
    <text evidence="6">The sequence shown here is derived from an EMBL/GenBank/DDBJ whole genome shotgun (WGS) entry which is preliminary data.</text>
</comment>
<dbReference type="PROSITE" id="PS00139">
    <property type="entry name" value="THIOL_PROTEASE_CYS"/>
    <property type="match status" value="1"/>
</dbReference>
<dbReference type="GO" id="GO:0006508">
    <property type="term" value="P:proteolysis"/>
    <property type="evidence" value="ECO:0007669"/>
    <property type="project" value="InterPro"/>
</dbReference>
<dbReference type="InterPro" id="IPR025660">
    <property type="entry name" value="Pept_his_AS"/>
</dbReference>
<sequence>MARALCLGLGFWLASGEVHPERAALLAEVQQIPGLTWTPGLVERFAAEAPGNSKSYGVKGNVSEAIQKAIQRGDLERVLFIDDGELPENFDSAQQWPECAKMINDIRDQSNCGCCWAFAGAEAASDRMCIATKGKTMVPISAQDVCFNSNPDGCDGGMIDTPWSYIKSTGAVSGGQYQGTGPFGKGLCSDFSLPHCHHHGPQGKDPYPAEGKPGCPSESSPAGPTKCDSTAKAPHDDFKKDKYSYNGKTQTASGEKAIQQMIMAGGPVETAFTVYSDFELYTHGIYKHVSGSAAGGHAVRMVGWGVENGVKYWKIANSWNPYWGEKGFFRIIRGTNEGGIEDQVVGSSPSATWTHGGQGEAQIVSSSTTAARRARPMPWHRACPEGLEIRPCDAAKGNGLFTTRALEEGQQLFEEDPVCGMALLMFDQTNVTCHCQHCMKYVEGGEASLVLCALGCGAWYCSEACREDAFVAHHSVLCSSSNPRWADYEQQARECCNEYYVLAARALATLTSEFSVEQDLWDQSPWSGYASPCWWETMKRPIYEESDSDTSGPAFDSEDEESLDRFFQSTVRSQTSEMGDVLLSVLEGKTCALAEALLRSGPEALGRLMGLLRVNAMALHAQVASGDGDAEDVAKGMAIYSVTSAMNHDPAANCFVSSDPAYPQRCLVRTLRPIEPEEELCIDYLQGSPYSMEQRNQVLLQQYGIVA</sequence>
<evidence type="ECO:0000256" key="1">
    <source>
        <dbReference type="ARBA" id="ARBA00008455"/>
    </source>
</evidence>
<dbReference type="InterPro" id="IPR000668">
    <property type="entry name" value="Peptidase_C1A_C"/>
</dbReference>
<dbReference type="PROSITE" id="PS00639">
    <property type="entry name" value="THIOL_PROTEASE_HIS"/>
    <property type="match status" value="1"/>
</dbReference>
<dbReference type="Gene3D" id="3.90.70.10">
    <property type="entry name" value="Cysteine proteinases"/>
    <property type="match status" value="1"/>
</dbReference>
<dbReference type="PROSITE" id="PS50280">
    <property type="entry name" value="SET"/>
    <property type="match status" value="1"/>
</dbReference>
<dbReference type="Gene3D" id="1.10.220.160">
    <property type="match status" value="1"/>
</dbReference>
<name>A0A9P1BSK9_9DINO</name>
<dbReference type="SUPFAM" id="SSF54001">
    <property type="entry name" value="Cysteine proteinases"/>
    <property type="match status" value="1"/>
</dbReference>
<dbReference type="InterPro" id="IPR013128">
    <property type="entry name" value="Peptidase_C1A"/>
</dbReference>
<reference evidence="7 8" key="2">
    <citation type="submission" date="2024-05" db="EMBL/GenBank/DDBJ databases">
        <authorList>
            <person name="Chen Y."/>
            <person name="Shah S."/>
            <person name="Dougan E. K."/>
            <person name="Thang M."/>
            <person name="Chan C."/>
        </authorList>
    </citation>
    <scope>NUCLEOTIDE SEQUENCE [LARGE SCALE GENOMIC DNA]</scope>
</reference>
<keyword evidence="4" id="KW-0732">Signal</keyword>
<reference evidence="6" key="1">
    <citation type="submission" date="2022-10" db="EMBL/GenBank/DDBJ databases">
        <authorList>
            <person name="Chen Y."/>
            <person name="Dougan E. K."/>
            <person name="Chan C."/>
            <person name="Rhodes N."/>
            <person name="Thang M."/>
        </authorList>
    </citation>
    <scope>NUCLEOTIDE SEQUENCE</scope>
</reference>
<dbReference type="SUPFAM" id="SSF82199">
    <property type="entry name" value="SET domain"/>
    <property type="match status" value="1"/>
</dbReference>
<comment type="similarity">
    <text evidence="1">Belongs to the peptidase C1 family.</text>
</comment>
<dbReference type="InterPro" id="IPR046341">
    <property type="entry name" value="SET_dom_sf"/>
</dbReference>
<dbReference type="Pfam" id="PF00112">
    <property type="entry name" value="Peptidase_C1"/>
    <property type="match status" value="1"/>
</dbReference>
<feature type="chain" id="PRO_5043269733" evidence="4">
    <location>
        <begin position="17"/>
        <end position="707"/>
    </location>
</feature>
<dbReference type="SMART" id="SM00645">
    <property type="entry name" value="Pept_C1"/>
    <property type="match status" value="1"/>
</dbReference>
<dbReference type="PANTHER" id="PTHR12411">
    <property type="entry name" value="CYSTEINE PROTEASE FAMILY C1-RELATED"/>
    <property type="match status" value="1"/>
</dbReference>
<keyword evidence="8" id="KW-1185">Reference proteome</keyword>
<dbReference type="CDD" id="cd02620">
    <property type="entry name" value="Peptidase_C1A_CathepsinB"/>
    <property type="match status" value="1"/>
</dbReference>
<evidence type="ECO:0000259" key="5">
    <source>
        <dbReference type="PROSITE" id="PS50280"/>
    </source>
</evidence>
<dbReference type="InterPro" id="IPR038765">
    <property type="entry name" value="Papain-like_cys_pep_sf"/>
</dbReference>
<evidence type="ECO:0000313" key="6">
    <source>
        <dbReference type="EMBL" id="CAI3978570.1"/>
    </source>
</evidence>
<dbReference type="Gene3D" id="6.10.140.2220">
    <property type="match status" value="1"/>
</dbReference>
<dbReference type="AlphaFoldDB" id="A0A9P1BSK9"/>
<organism evidence="6">
    <name type="scientific">Cladocopium goreaui</name>
    <dbReference type="NCBI Taxonomy" id="2562237"/>
    <lineage>
        <taxon>Eukaryota</taxon>
        <taxon>Sar</taxon>
        <taxon>Alveolata</taxon>
        <taxon>Dinophyceae</taxon>
        <taxon>Suessiales</taxon>
        <taxon>Symbiodiniaceae</taxon>
        <taxon>Cladocopium</taxon>
    </lineage>
</organism>
<dbReference type="EMBL" id="CAMXCT020000422">
    <property type="protein sequence ID" value="CAL1131945.1"/>
    <property type="molecule type" value="Genomic_DNA"/>
</dbReference>
<dbReference type="EMBL" id="CAMXCT010000422">
    <property type="protein sequence ID" value="CAI3978570.1"/>
    <property type="molecule type" value="Genomic_DNA"/>
</dbReference>
<dbReference type="EMBL" id="CAMXCT030000422">
    <property type="protein sequence ID" value="CAL4765882.1"/>
    <property type="molecule type" value="Genomic_DNA"/>
</dbReference>
<proteinExistence type="inferred from homology"/>
<dbReference type="InterPro" id="IPR000169">
    <property type="entry name" value="Pept_cys_AS"/>
</dbReference>
<dbReference type="Proteomes" id="UP001152797">
    <property type="component" value="Unassembled WGS sequence"/>
</dbReference>
<feature type="domain" description="SET" evidence="5">
    <location>
        <begin position="385"/>
        <end position="685"/>
    </location>
</feature>
<evidence type="ECO:0000313" key="8">
    <source>
        <dbReference type="Proteomes" id="UP001152797"/>
    </source>
</evidence>
<gene>
    <name evidence="6" type="ORF">C1SCF055_LOCUS6611</name>
</gene>
<dbReference type="GO" id="GO:0008234">
    <property type="term" value="F:cysteine-type peptidase activity"/>
    <property type="evidence" value="ECO:0007669"/>
    <property type="project" value="InterPro"/>
</dbReference>
<dbReference type="Gene3D" id="2.170.270.10">
    <property type="entry name" value="SET domain"/>
    <property type="match status" value="1"/>
</dbReference>
<evidence type="ECO:0000256" key="4">
    <source>
        <dbReference type="SAM" id="SignalP"/>
    </source>
</evidence>
<evidence type="ECO:0000313" key="7">
    <source>
        <dbReference type="EMBL" id="CAL4765882.1"/>
    </source>
</evidence>
<feature type="signal peptide" evidence="4">
    <location>
        <begin position="1"/>
        <end position="16"/>
    </location>
</feature>
<feature type="region of interest" description="Disordered" evidence="3">
    <location>
        <begin position="199"/>
        <end position="246"/>
    </location>
</feature>
<evidence type="ECO:0000256" key="3">
    <source>
        <dbReference type="SAM" id="MobiDB-lite"/>
    </source>
</evidence>
<dbReference type="InterPro" id="IPR001214">
    <property type="entry name" value="SET_dom"/>
</dbReference>
<protein>
    <submittedName>
        <fullName evidence="7">Cathepsin B-like cysteine proteinase 6</fullName>
    </submittedName>
</protein>
<dbReference type="PRINTS" id="PR00705">
    <property type="entry name" value="PAPAIN"/>
</dbReference>
<keyword evidence="2" id="KW-0865">Zymogen</keyword>
<dbReference type="OrthoDB" id="640249at2759"/>
<feature type="compositionally biased region" description="Basic and acidic residues" evidence="3">
    <location>
        <begin position="233"/>
        <end position="243"/>
    </location>
</feature>
<accession>A0A9P1BSK9</accession>
<evidence type="ECO:0000256" key="2">
    <source>
        <dbReference type="ARBA" id="ARBA00023145"/>
    </source>
</evidence>